<evidence type="ECO:0000256" key="2">
    <source>
        <dbReference type="ARBA" id="ARBA00001966"/>
    </source>
</evidence>
<dbReference type="SUPFAM" id="SSF55874">
    <property type="entry name" value="ATPase domain of HSP90 chaperone/DNA topoisomerase II/histidine kinase"/>
    <property type="match status" value="1"/>
</dbReference>
<keyword evidence="14" id="KW-0408">Iron</keyword>
<gene>
    <name evidence="22" type="ORF">CP980_19140</name>
</gene>
<dbReference type="GO" id="GO:0016020">
    <property type="term" value="C:membrane"/>
    <property type="evidence" value="ECO:0007669"/>
    <property type="project" value="InterPro"/>
</dbReference>
<dbReference type="SMART" id="SM00387">
    <property type="entry name" value="HATPase_c"/>
    <property type="match status" value="1"/>
</dbReference>
<dbReference type="GO" id="GO:0005737">
    <property type="term" value="C:cytoplasm"/>
    <property type="evidence" value="ECO:0007669"/>
    <property type="project" value="UniProtKB-SubCell"/>
</dbReference>
<evidence type="ECO:0000313" key="22">
    <source>
        <dbReference type="EMBL" id="QEV46930.1"/>
    </source>
</evidence>
<keyword evidence="12 22" id="KW-0418">Kinase</keyword>
<keyword evidence="7" id="KW-0963">Cytoplasm</keyword>
<evidence type="ECO:0000256" key="9">
    <source>
        <dbReference type="ARBA" id="ARBA00022679"/>
    </source>
</evidence>
<dbReference type="GeneID" id="95612658"/>
<evidence type="ECO:0000256" key="6">
    <source>
        <dbReference type="ARBA" id="ARBA00022485"/>
    </source>
</evidence>
<keyword evidence="11" id="KW-0547">Nucleotide-binding</keyword>
<evidence type="ECO:0000313" key="23">
    <source>
        <dbReference type="Proteomes" id="UP000325563"/>
    </source>
</evidence>
<proteinExistence type="predicted"/>
<dbReference type="KEGG" id="svn:CP980_19140"/>
<keyword evidence="20" id="KW-1133">Transmembrane helix</keyword>
<sequence>MNTSSSQVDGGRPAFRWQVAALWAGAALGTLLLSNLAFRVPLGAGNQIFQVGPLLALIGVLTGALLVRRAPLATLALMLLGTYLMLFLARAPALTITLVVPAAVALGTVAATRSRPVTLSALGLTVLLLITAQFAVPAEGSAARVLSQSQLPVVVLGWLMGDSVRRGRESAARAQARATEQALTDERLRIARELHDMVAHSIGVIAIQAGVGSRVIETQPAQAREALRAIEATSRETLAGLRRTLVALRRSEPAPTAPAPGLDGVDRLTAATAADTGVRVDLVWSGERRPLPADIELAAFRIVQEALTNVVRHAGADGCRVEIAYGPEELALEITDDGRGLPDGSTPGAGFGLTGMRERATLLGGRFEAGPRPGGGFRVAAALPVDAAAPARPAAARPGTGRPGEKR</sequence>
<evidence type="ECO:0000256" key="12">
    <source>
        <dbReference type="ARBA" id="ARBA00022777"/>
    </source>
</evidence>
<evidence type="ECO:0000256" key="7">
    <source>
        <dbReference type="ARBA" id="ARBA00022490"/>
    </source>
</evidence>
<dbReference type="InterPro" id="IPR003594">
    <property type="entry name" value="HATPase_dom"/>
</dbReference>
<keyword evidence="15" id="KW-0902">Two-component regulatory system</keyword>
<evidence type="ECO:0000256" key="5">
    <source>
        <dbReference type="ARBA" id="ARBA00017322"/>
    </source>
</evidence>
<keyword evidence="23" id="KW-1185">Reference proteome</keyword>
<comment type="cofactor">
    <cofactor evidence="2">
        <name>[4Fe-4S] cluster</name>
        <dbReference type="ChEBI" id="CHEBI:49883"/>
    </cofactor>
</comment>
<dbReference type="PRINTS" id="PR00344">
    <property type="entry name" value="BCTRLSENSOR"/>
</dbReference>
<evidence type="ECO:0000256" key="11">
    <source>
        <dbReference type="ARBA" id="ARBA00022741"/>
    </source>
</evidence>
<keyword evidence="16" id="KW-0411">Iron-sulfur</keyword>
<comment type="function">
    <text evidence="17">Member of the two-component regulatory system NreB/NreC involved in the control of dissimilatory nitrate/nitrite reduction in response to oxygen. NreB functions as a direct oxygen sensor histidine kinase which is autophosphorylated, in the absence of oxygen, probably at the conserved histidine residue, and transfers its phosphate group probably to a conserved aspartate residue of NreC. NreB/NreC activates the expression of the nitrate (narGHJI) and nitrite (nir) reductase operons, as well as the putative nitrate transporter gene narT.</text>
</comment>
<dbReference type="EC" id="2.7.13.3" evidence="4"/>
<feature type="transmembrane region" description="Helical" evidence="20">
    <location>
        <begin position="48"/>
        <end position="67"/>
    </location>
</feature>
<protein>
    <recommendedName>
        <fullName evidence="5">Oxygen sensor histidine kinase NreB</fullName>
        <ecNumber evidence="4">2.7.13.3</ecNumber>
    </recommendedName>
    <alternativeName>
        <fullName evidence="18">Nitrogen regulation protein B</fullName>
    </alternativeName>
</protein>
<dbReference type="Gene3D" id="3.30.565.10">
    <property type="entry name" value="Histidine kinase-like ATPase, C-terminal domain"/>
    <property type="match status" value="1"/>
</dbReference>
<evidence type="ECO:0000256" key="10">
    <source>
        <dbReference type="ARBA" id="ARBA00022723"/>
    </source>
</evidence>
<dbReference type="InterPro" id="IPR004358">
    <property type="entry name" value="Sig_transdc_His_kin-like_C"/>
</dbReference>
<feature type="transmembrane region" description="Helical" evidence="20">
    <location>
        <begin position="95"/>
        <end position="112"/>
    </location>
</feature>
<evidence type="ECO:0000256" key="20">
    <source>
        <dbReference type="SAM" id="Phobius"/>
    </source>
</evidence>
<feature type="domain" description="Histidine kinase" evidence="21">
    <location>
        <begin position="301"/>
        <end position="387"/>
    </location>
</feature>
<evidence type="ECO:0000256" key="13">
    <source>
        <dbReference type="ARBA" id="ARBA00022840"/>
    </source>
</evidence>
<evidence type="ECO:0000256" key="4">
    <source>
        <dbReference type="ARBA" id="ARBA00012438"/>
    </source>
</evidence>
<dbReference type="InterPro" id="IPR036890">
    <property type="entry name" value="HATPase_C_sf"/>
</dbReference>
<comment type="catalytic activity">
    <reaction evidence="1">
        <text>ATP + protein L-histidine = ADP + protein N-phospho-L-histidine.</text>
        <dbReference type="EC" id="2.7.13.3"/>
    </reaction>
</comment>
<dbReference type="Proteomes" id="UP000325563">
    <property type="component" value="Chromosome"/>
</dbReference>
<keyword evidence="8" id="KW-0597">Phosphoprotein</keyword>
<dbReference type="RefSeq" id="WP_150528677.1">
    <property type="nucleotide sequence ID" value="NZ_BNBW01000013.1"/>
</dbReference>
<dbReference type="PROSITE" id="PS50109">
    <property type="entry name" value="HIS_KIN"/>
    <property type="match status" value="1"/>
</dbReference>
<evidence type="ECO:0000256" key="14">
    <source>
        <dbReference type="ARBA" id="ARBA00023004"/>
    </source>
</evidence>
<name>A0A5J6J7V7_STRVI</name>
<dbReference type="EMBL" id="CP023692">
    <property type="protein sequence ID" value="QEV46930.1"/>
    <property type="molecule type" value="Genomic_DNA"/>
</dbReference>
<evidence type="ECO:0000256" key="18">
    <source>
        <dbReference type="ARBA" id="ARBA00030800"/>
    </source>
</evidence>
<dbReference type="GO" id="GO:0046872">
    <property type="term" value="F:metal ion binding"/>
    <property type="evidence" value="ECO:0007669"/>
    <property type="project" value="UniProtKB-KW"/>
</dbReference>
<dbReference type="Gene3D" id="1.20.5.1930">
    <property type="match status" value="1"/>
</dbReference>
<evidence type="ECO:0000256" key="8">
    <source>
        <dbReference type="ARBA" id="ARBA00022553"/>
    </source>
</evidence>
<dbReference type="GO" id="GO:0046983">
    <property type="term" value="F:protein dimerization activity"/>
    <property type="evidence" value="ECO:0007669"/>
    <property type="project" value="InterPro"/>
</dbReference>
<dbReference type="InterPro" id="IPR050482">
    <property type="entry name" value="Sensor_HK_TwoCompSys"/>
</dbReference>
<dbReference type="AlphaFoldDB" id="A0A5J6J7V7"/>
<evidence type="ECO:0000256" key="19">
    <source>
        <dbReference type="SAM" id="MobiDB-lite"/>
    </source>
</evidence>
<evidence type="ECO:0000256" key="15">
    <source>
        <dbReference type="ARBA" id="ARBA00023012"/>
    </source>
</evidence>
<feature type="transmembrane region" description="Helical" evidence="20">
    <location>
        <begin position="21"/>
        <end position="42"/>
    </location>
</feature>
<evidence type="ECO:0000256" key="16">
    <source>
        <dbReference type="ARBA" id="ARBA00023014"/>
    </source>
</evidence>
<keyword evidence="9" id="KW-0808">Transferase</keyword>
<evidence type="ECO:0000256" key="17">
    <source>
        <dbReference type="ARBA" id="ARBA00024827"/>
    </source>
</evidence>
<evidence type="ECO:0000259" key="21">
    <source>
        <dbReference type="PROSITE" id="PS50109"/>
    </source>
</evidence>
<dbReference type="Pfam" id="PF07730">
    <property type="entry name" value="HisKA_3"/>
    <property type="match status" value="1"/>
</dbReference>
<keyword evidence="6" id="KW-0004">4Fe-4S</keyword>
<dbReference type="GO" id="GO:0000155">
    <property type="term" value="F:phosphorelay sensor kinase activity"/>
    <property type="evidence" value="ECO:0007669"/>
    <property type="project" value="InterPro"/>
</dbReference>
<accession>A0A5J6J7V7</accession>
<evidence type="ECO:0000256" key="1">
    <source>
        <dbReference type="ARBA" id="ARBA00000085"/>
    </source>
</evidence>
<keyword evidence="10" id="KW-0479">Metal-binding</keyword>
<dbReference type="GO" id="GO:0051539">
    <property type="term" value="F:4 iron, 4 sulfur cluster binding"/>
    <property type="evidence" value="ECO:0007669"/>
    <property type="project" value="UniProtKB-KW"/>
</dbReference>
<dbReference type="PANTHER" id="PTHR24421:SF10">
    <property type="entry name" value="NITRATE_NITRITE SENSOR PROTEIN NARQ"/>
    <property type="match status" value="1"/>
</dbReference>
<dbReference type="GO" id="GO:0005524">
    <property type="term" value="F:ATP binding"/>
    <property type="evidence" value="ECO:0007669"/>
    <property type="project" value="UniProtKB-KW"/>
</dbReference>
<feature type="region of interest" description="Disordered" evidence="19">
    <location>
        <begin position="388"/>
        <end position="407"/>
    </location>
</feature>
<keyword evidence="20" id="KW-0812">Transmembrane</keyword>
<dbReference type="InterPro" id="IPR005467">
    <property type="entry name" value="His_kinase_dom"/>
</dbReference>
<dbReference type="PANTHER" id="PTHR24421">
    <property type="entry name" value="NITRATE/NITRITE SENSOR PROTEIN NARX-RELATED"/>
    <property type="match status" value="1"/>
</dbReference>
<comment type="subcellular location">
    <subcellularLocation>
        <location evidence="3">Cytoplasm</location>
    </subcellularLocation>
</comment>
<feature type="transmembrane region" description="Helical" evidence="20">
    <location>
        <begin position="119"/>
        <end position="136"/>
    </location>
</feature>
<feature type="compositionally biased region" description="Low complexity" evidence="19">
    <location>
        <begin position="388"/>
        <end position="400"/>
    </location>
</feature>
<evidence type="ECO:0000256" key="3">
    <source>
        <dbReference type="ARBA" id="ARBA00004496"/>
    </source>
</evidence>
<organism evidence="22 23">
    <name type="scientific">Streptomyces vinaceus</name>
    <dbReference type="NCBI Taxonomy" id="1960"/>
    <lineage>
        <taxon>Bacteria</taxon>
        <taxon>Bacillati</taxon>
        <taxon>Actinomycetota</taxon>
        <taxon>Actinomycetes</taxon>
        <taxon>Kitasatosporales</taxon>
        <taxon>Streptomycetaceae</taxon>
        <taxon>Streptomyces</taxon>
    </lineage>
</organism>
<keyword evidence="13" id="KW-0067">ATP-binding</keyword>
<dbReference type="CDD" id="cd16917">
    <property type="entry name" value="HATPase_UhpB-NarQ-NarX-like"/>
    <property type="match status" value="1"/>
</dbReference>
<feature type="transmembrane region" description="Helical" evidence="20">
    <location>
        <begin position="72"/>
        <end position="89"/>
    </location>
</feature>
<dbReference type="InterPro" id="IPR011712">
    <property type="entry name" value="Sig_transdc_His_kin_sub3_dim/P"/>
</dbReference>
<reference evidence="22 23" key="1">
    <citation type="submission" date="2017-09" db="EMBL/GenBank/DDBJ databases">
        <authorList>
            <person name="Lee N."/>
            <person name="Cho B.-K."/>
        </authorList>
    </citation>
    <scope>NUCLEOTIDE SEQUENCE [LARGE SCALE GENOMIC DNA]</scope>
    <source>
        <strain evidence="22 23">ATCC 27476</strain>
    </source>
</reference>
<dbReference type="Pfam" id="PF02518">
    <property type="entry name" value="HATPase_c"/>
    <property type="match status" value="1"/>
</dbReference>
<keyword evidence="20" id="KW-0472">Membrane</keyword>